<protein>
    <submittedName>
        <fullName evidence="2">DUF4435 domain-containing protein</fullName>
    </submittedName>
</protein>
<comment type="caution">
    <text evidence="2">The sequence shown here is derived from an EMBL/GenBank/DDBJ whole genome shotgun (WGS) entry which is preliminary data.</text>
</comment>
<dbReference type="Proteomes" id="UP001139369">
    <property type="component" value="Unassembled WGS sequence"/>
</dbReference>
<sequence length="278" mass="32282">MDDLDYSIDALEAKGLFYNKTITVYVEGKDDPLFWDNLFNLAEVEAHIEDVGGSQELEKYISNIIDSNAEFYVATDNDHNDFLEDITSHPNIIRTYGYSIENTMYFSYQEIENTISKFCRKKVNISTDFNDWINDFSTSVRDLIILDIANHKYQKGICIFGDNCYKFLKGQKSSEICEVKTEKFIESVKPNFSNEEIEAVEKLINQTDKELWFHIKGHFITHAILNLIKKLVRKYSGHSIGLTPDFLYTLTIDCKENWESRIDIKTVVEEIVKIKNSA</sequence>
<gene>
    <name evidence="2" type="ORF">MC378_15295</name>
</gene>
<feature type="domain" description="DUF4435" evidence="1">
    <location>
        <begin position="21"/>
        <end position="233"/>
    </location>
</feature>
<dbReference type="AlphaFoldDB" id="A0A9X1VQQ7"/>
<evidence type="ECO:0000259" key="1">
    <source>
        <dbReference type="Pfam" id="PF14491"/>
    </source>
</evidence>
<evidence type="ECO:0000313" key="3">
    <source>
        <dbReference type="Proteomes" id="UP001139369"/>
    </source>
</evidence>
<reference evidence="2" key="1">
    <citation type="submission" date="2022-02" db="EMBL/GenBank/DDBJ databases">
        <title>Polaribacter sp. MSW13, isolated from seawater.</title>
        <authorList>
            <person name="Kristyanto S."/>
            <person name="Jung J."/>
            <person name="Jeon C.O."/>
        </authorList>
    </citation>
    <scope>NUCLEOTIDE SEQUENCE</scope>
    <source>
        <strain evidence="2">MSW13</strain>
    </source>
</reference>
<accession>A0A9X1VQQ7</accession>
<dbReference type="RefSeq" id="WP_242179704.1">
    <property type="nucleotide sequence ID" value="NZ_JAKQYM010000043.1"/>
</dbReference>
<proteinExistence type="predicted"/>
<dbReference type="Pfam" id="PF14491">
    <property type="entry name" value="DUF4435"/>
    <property type="match status" value="1"/>
</dbReference>
<dbReference type="InterPro" id="IPR029492">
    <property type="entry name" value="DUF4435"/>
</dbReference>
<name>A0A9X1VQQ7_9FLAO</name>
<organism evidence="2 3">
    <name type="scientific">Polaribacter marinus</name>
    <dbReference type="NCBI Taxonomy" id="2916838"/>
    <lineage>
        <taxon>Bacteria</taxon>
        <taxon>Pseudomonadati</taxon>
        <taxon>Bacteroidota</taxon>
        <taxon>Flavobacteriia</taxon>
        <taxon>Flavobacteriales</taxon>
        <taxon>Flavobacteriaceae</taxon>
    </lineage>
</organism>
<keyword evidence="3" id="KW-1185">Reference proteome</keyword>
<dbReference type="EMBL" id="JAKQYM010000043">
    <property type="protein sequence ID" value="MCI2230540.1"/>
    <property type="molecule type" value="Genomic_DNA"/>
</dbReference>
<evidence type="ECO:0000313" key="2">
    <source>
        <dbReference type="EMBL" id="MCI2230540.1"/>
    </source>
</evidence>